<dbReference type="AlphaFoldDB" id="Q84B76"/>
<gene>
    <name evidence="2" type="primary">orfc672-4</name>
</gene>
<feature type="transmembrane region" description="Helical" evidence="1">
    <location>
        <begin position="43"/>
        <end position="62"/>
    </location>
</feature>
<evidence type="ECO:0000313" key="2">
    <source>
        <dbReference type="EMBL" id="AAO38259.1"/>
    </source>
</evidence>
<evidence type="ECO:0000256" key="1">
    <source>
        <dbReference type="SAM" id="Phobius"/>
    </source>
</evidence>
<sequence>MLIIISVFVNLVFLVTLLAFQVDLGAFFGVQTNPTTISLLKDLVMPISTAFFGAALGAYLAYKFSIRQMLKIESKKDHSILLNSFYVMSAQINELLDYKVCILKPNYNEKLRATAIMWCLDSGIMKELVNSEVGYVLAKYKELPVYKAMAKGQNSYQKSISLIQRRNELYDSYRTSLDKKVKMGNNIGIHLIVEHFGYNNLCRLYDTTEKMIESVDETIINLNKSLDCIAQTMNKHFPDDEYTNLESFTKSGYEDIFERCPKPMICNLQELMKIMDSNIR</sequence>
<keyword evidence="1" id="KW-1133">Transmembrane helix</keyword>
<protein>
    <submittedName>
        <fullName evidence="2">Orfc672-4</fullName>
    </submittedName>
</protein>
<name>Q84B76_ALIFS</name>
<dbReference type="RefSeq" id="WP_188864018.1">
    <property type="nucleotide sequence ID" value="NZ_BMPC01000132.1"/>
</dbReference>
<dbReference type="EMBL" id="AY181032">
    <property type="protein sequence ID" value="AAO38259.1"/>
    <property type="molecule type" value="Genomic_DNA"/>
</dbReference>
<accession>Q84B76</accession>
<keyword evidence="1" id="KW-0472">Membrane</keyword>
<organism evidence="2">
    <name type="scientific">Aliivibrio fischeri</name>
    <name type="common">Vibrio fischeri</name>
    <dbReference type="NCBI Taxonomy" id="668"/>
    <lineage>
        <taxon>Bacteria</taxon>
        <taxon>Pseudomonadati</taxon>
        <taxon>Pseudomonadota</taxon>
        <taxon>Gammaproteobacteria</taxon>
        <taxon>Vibrionales</taxon>
        <taxon>Vibrionaceae</taxon>
        <taxon>Aliivibrio</taxon>
    </lineage>
</organism>
<reference evidence="2" key="1">
    <citation type="journal article" date="2003" name="Genome Res.">
        <title>Comparative analysis of superintegrons: engineering extensive genetic diversity in the vibrionaceae.</title>
        <authorList>
            <person name="Rowe-Magnus D.A."/>
            <person name="Guerout A.-M."/>
            <person name="Biskri L."/>
            <person name="Bouige P."/>
            <person name="Mazel D."/>
        </authorList>
    </citation>
    <scope>NUCLEOTIDE SEQUENCE</scope>
    <source>
        <strain evidence="2">CIP 103206</strain>
    </source>
</reference>
<keyword evidence="1" id="KW-0812">Transmembrane</keyword>
<proteinExistence type="predicted"/>